<name>A0A0F9UY55_9ZZZZ</name>
<sequence>MLNSTLFGGYEARAALAKASLKLAVDTDWCVGGCTPWKETPEGRQRHKEISKINADRKKQGLTYAT</sequence>
<gene>
    <name evidence="2" type="ORF">LCGC14_0163030</name>
</gene>
<protein>
    <submittedName>
        <fullName evidence="2">Uncharacterized protein</fullName>
    </submittedName>
</protein>
<comment type="caution">
    <text evidence="2">The sequence shown here is derived from an EMBL/GenBank/DDBJ whole genome shotgun (WGS) entry which is preliminary data.</text>
</comment>
<proteinExistence type="predicted"/>
<feature type="compositionally biased region" description="Basic and acidic residues" evidence="1">
    <location>
        <begin position="40"/>
        <end position="59"/>
    </location>
</feature>
<evidence type="ECO:0000256" key="1">
    <source>
        <dbReference type="SAM" id="MobiDB-lite"/>
    </source>
</evidence>
<dbReference type="AlphaFoldDB" id="A0A0F9UY55"/>
<accession>A0A0F9UY55</accession>
<reference evidence="2" key="1">
    <citation type="journal article" date="2015" name="Nature">
        <title>Complex archaea that bridge the gap between prokaryotes and eukaryotes.</title>
        <authorList>
            <person name="Spang A."/>
            <person name="Saw J.H."/>
            <person name="Jorgensen S.L."/>
            <person name="Zaremba-Niedzwiedzka K."/>
            <person name="Martijn J."/>
            <person name="Lind A.E."/>
            <person name="van Eijk R."/>
            <person name="Schleper C."/>
            <person name="Guy L."/>
            <person name="Ettema T.J."/>
        </authorList>
    </citation>
    <scope>NUCLEOTIDE SEQUENCE</scope>
</reference>
<feature type="region of interest" description="Disordered" evidence="1">
    <location>
        <begin position="40"/>
        <end position="66"/>
    </location>
</feature>
<evidence type="ECO:0000313" key="2">
    <source>
        <dbReference type="EMBL" id="KKN96659.1"/>
    </source>
</evidence>
<dbReference type="EMBL" id="LAZR01000062">
    <property type="protein sequence ID" value="KKN96659.1"/>
    <property type="molecule type" value="Genomic_DNA"/>
</dbReference>
<organism evidence="2">
    <name type="scientific">marine sediment metagenome</name>
    <dbReference type="NCBI Taxonomy" id="412755"/>
    <lineage>
        <taxon>unclassified sequences</taxon>
        <taxon>metagenomes</taxon>
        <taxon>ecological metagenomes</taxon>
    </lineage>
</organism>